<accession>I0CEJ6</accession>
<organism evidence="3">
    <name type="scientific">Streptomyces sp. W75</name>
    <dbReference type="NCBI Taxonomy" id="1170711"/>
    <lineage>
        <taxon>Bacteria</taxon>
        <taxon>Bacillati</taxon>
        <taxon>Actinomycetota</taxon>
        <taxon>Actinomycetes</taxon>
        <taxon>Kitasatosporales</taxon>
        <taxon>Streptomycetaceae</taxon>
        <taxon>Streptomyces</taxon>
    </lineage>
</organism>
<keyword evidence="2" id="KW-0472">Membrane</keyword>
<feature type="transmembrane region" description="Helical" evidence="2">
    <location>
        <begin position="90"/>
        <end position="111"/>
    </location>
</feature>
<keyword evidence="3" id="KW-0614">Plasmid</keyword>
<sequence>MAGEPSLGELGRLIQALREEQRENNMQVNARLDKLVSAEVYAVERAVMQKDITDLEKAVESIQTQRRQDVDSMQAQRQQDALRVTNTRRWVVASVLMPVLGLVLPILLFLAGGK</sequence>
<dbReference type="AlphaFoldDB" id="I0CEJ6"/>
<gene>
    <name evidence="3" type="ORF">pCQ4.84</name>
</gene>
<geneLocation type="plasmid" evidence="3">
    <name>pCQ4</name>
</geneLocation>
<keyword evidence="1" id="KW-0175">Coiled coil</keyword>
<keyword evidence="2" id="KW-1133">Transmembrane helix</keyword>
<dbReference type="RefSeq" id="WP_015061023.1">
    <property type="nucleotide sequence ID" value="NC_019307.1"/>
</dbReference>
<evidence type="ECO:0000256" key="2">
    <source>
        <dbReference type="SAM" id="Phobius"/>
    </source>
</evidence>
<feature type="coiled-coil region" evidence="1">
    <location>
        <begin position="18"/>
        <end position="65"/>
    </location>
</feature>
<evidence type="ECO:0000313" key="3">
    <source>
        <dbReference type="EMBL" id="AFH75209.1"/>
    </source>
</evidence>
<name>I0CEJ6_9ACTN</name>
<dbReference type="EMBL" id="JQ340175">
    <property type="protein sequence ID" value="AFH75209.1"/>
    <property type="molecule type" value="Genomic_DNA"/>
</dbReference>
<evidence type="ECO:0000256" key="1">
    <source>
        <dbReference type="SAM" id="Coils"/>
    </source>
</evidence>
<proteinExistence type="predicted"/>
<protein>
    <submittedName>
        <fullName evidence="3">Uncharacterized protein</fullName>
    </submittedName>
</protein>
<reference evidence="3" key="1">
    <citation type="submission" date="2011-12" db="EMBL/GenBank/DDBJ databases">
        <title>Complete nucleotide sequence of Streptomyces circular plasmid pCQ4.</title>
        <authorList>
            <person name="Cheng Q."/>
            <person name="Tian X."/>
            <person name="Qin Z."/>
        </authorList>
    </citation>
    <scope>NUCLEOTIDE SEQUENCE</scope>
    <source>
        <strain evidence="3">W75</strain>
        <plasmid evidence="3">pCQ4</plasmid>
    </source>
</reference>
<keyword evidence="2" id="KW-0812">Transmembrane</keyword>